<name>A0A0A9UKK5_ARUDO</name>
<sequence length="120" mass="13521">MDVSEADMFCLPLNSASNSLPWCSVGRSNKVIERKCILVVTSLLQLHYVQSSIVCIRMEKPCPTNLLNHKNPLFATKVTRPQIMTFVVTRNFNYLQSNVELASRSQIMIEAGIVMPSFKS</sequence>
<organism evidence="1">
    <name type="scientific">Arundo donax</name>
    <name type="common">Giant reed</name>
    <name type="synonym">Donax arundinaceus</name>
    <dbReference type="NCBI Taxonomy" id="35708"/>
    <lineage>
        <taxon>Eukaryota</taxon>
        <taxon>Viridiplantae</taxon>
        <taxon>Streptophyta</taxon>
        <taxon>Embryophyta</taxon>
        <taxon>Tracheophyta</taxon>
        <taxon>Spermatophyta</taxon>
        <taxon>Magnoliopsida</taxon>
        <taxon>Liliopsida</taxon>
        <taxon>Poales</taxon>
        <taxon>Poaceae</taxon>
        <taxon>PACMAD clade</taxon>
        <taxon>Arundinoideae</taxon>
        <taxon>Arundineae</taxon>
        <taxon>Arundo</taxon>
    </lineage>
</organism>
<dbReference type="AlphaFoldDB" id="A0A0A9UKK5"/>
<evidence type="ECO:0000313" key="1">
    <source>
        <dbReference type="EMBL" id="JAD17579.1"/>
    </source>
</evidence>
<accession>A0A0A9UKK5</accession>
<proteinExistence type="predicted"/>
<reference evidence="1" key="1">
    <citation type="submission" date="2014-09" db="EMBL/GenBank/DDBJ databases">
        <authorList>
            <person name="Magalhaes I.L.F."/>
            <person name="Oliveira U."/>
            <person name="Santos F.R."/>
            <person name="Vidigal T.H.D.A."/>
            <person name="Brescovit A.D."/>
            <person name="Santos A.J."/>
        </authorList>
    </citation>
    <scope>NUCLEOTIDE SEQUENCE</scope>
    <source>
        <tissue evidence="1">Shoot tissue taken approximately 20 cm above the soil surface</tissue>
    </source>
</reference>
<reference evidence="1" key="2">
    <citation type="journal article" date="2015" name="Data Brief">
        <title>Shoot transcriptome of the giant reed, Arundo donax.</title>
        <authorList>
            <person name="Barrero R.A."/>
            <person name="Guerrero F.D."/>
            <person name="Moolhuijzen P."/>
            <person name="Goolsby J.A."/>
            <person name="Tidwell J."/>
            <person name="Bellgard S.E."/>
            <person name="Bellgard M.I."/>
        </authorList>
    </citation>
    <scope>NUCLEOTIDE SEQUENCE</scope>
    <source>
        <tissue evidence="1">Shoot tissue taken approximately 20 cm above the soil surface</tissue>
    </source>
</reference>
<dbReference type="EMBL" id="GBRH01280316">
    <property type="protein sequence ID" value="JAD17579.1"/>
    <property type="molecule type" value="Transcribed_RNA"/>
</dbReference>
<protein>
    <submittedName>
        <fullName evidence="1">Uncharacterized protein</fullName>
    </submittedName>
</protein>